<name>A0AAD9YIL7_COLKA</name>
<keyword evidence="3" id="KW-1185">Reference proteome</keyword>
<evidence type="ECO:0000256" key="1">
    <source>
        <dbReference type="SAM" id="MobiDB-lite"/>
    </source>
</evidence>
<gene>
    <name evidence="2" type="ORF">CKAH01_15670</name>
</gene>
<evidence type="ECO:0000313" key="3">
    <source>
        <dbReference type="Proteomes" id="UP001281614"/>
    </source>
</evidence>
<evidence type="ECO:0000313" key="2">
    <source>
        <dbReference type="EMBL" id="KAK2765297.1"/>
    </source>
</evidence>
<dbReference type="Proteomes" id="UP001281614">
    <property type="component" value="Unassembled WGS sequence"/>
</dbReference>
<dbReference type="EMBL" id="VYYT01000131">
    <property type="protein sequence ID" value="KAK2765297.1"/>
    <property type="molecule type" value="Genomic_DNA"/>
</dbReference>
<feature type="compositionally biased region" description="Basic and acidic residues" evidence="1">
    <location>
        <begin position="1"/>
        <end position="14"/>
    </location>
</feature>
<proteinExistence type="predicted"/>
<dbReference type="AlphaFoldDB" id="A0AAD9YIL7"/>
<accession>A0AAD9YIL7</accession>
<sequence length="182" mass="20088">MKPTGKEKKKEAHSHTQHTHTGRLCLPKCRSLHRGLCPCLTPTAQLAQDSVGPLSAVRIKLSILHSRHGVSPFRKVTHIQAALLHAERTETGAAADETRTAARAPVRMSGRLSLSVHHVCVCVYVSPHLLTHSLGCHAVWSPLACQAQCLRPHHHHHHHHCHCSCLVCPATRLFYRDLSSTS</sequence>
<comment type="caution">
    <text evidence="2">The sequence shown here is derived from an EMBL/GenBank/DDBJ whole genome shotgun (WGS) entry which is preliminary data.</text>
</comment>
<protein>
    <submittedName>
        <fullName evidence="2">Uncharacterized protein</fullName>
    </submittedName>
</protein>
<feature type="region of interest" description="Disordered" evidence="1">
    <location>
        <begin position="1"/>
        <end position="20"/>
    </location>
</feature>
<organism evidence="2 3">
    <name type="scientific">Colletotrichum kahawae</name>
    <name type="common">Coffee berry disease fungus</name>
    <dbReference type="NCBI Taxonomy" id="34407"/>
    <lineage>
        <taxon>Eukaryota</taxon>
        <taxon>Fungi</taxon>
        <taxon>Dikarya</taxon>
        <taxon>Ascomycota</taxon>
        <taxon>Pezizomycotina</taxon>
        <taxon>Sordariomycetes</taxon>
        <taxon>Hypocreomycetidae</taxon>
        <taxon>Glomerellales</taxon>
        <taxon>Glomerellaceae</taxon>
        <taxon>Colletotrichum</taxon>
        <taxon>Colletotrichum gloeosporioides species complex</taxon>
    </lineage>
</organism>
<reference evidence="2" key="1">
    <citation type="submission" date="2023-02" db="EMBL/GenBank/DDBJ databases">
        <title>Colletotrichum kahawae CIFC_Que2 genome sequencing and assembly.</title>
        <authorList>
            <person name="Baroncelli R."/>
        </authorList>
    </citation>
    <scope>NUCLEOTIDE SEQUENCE</scope>
    <source>
        <strain evidence="2">CIFC_Que2</strain>
    </source>
</reference>